<feature type="transmembrane region" description="Helical" evidence="3">
    <location>
        <begin position="66"/>
        <end position="85"/>
    </location>
</feature>
<dbReference type="HOGENOM" id="CLU_2390285_0_0_1"/>
<evidence type="ECO:0000256" key="1">
    <source>
        <dbReference type="ARBA" id="ARBA00038479"/>
    </source>
</evidence>
<comment type="similarity">
    <text evidence="1">Belongs to the PREY family.</text>
</comment>
<sequence length="94" mass="10735">MVKFGRILLKDGINKKLLEILVCPLSKQPLRLCEKTNSLISDAIGVSYPSMGFLVLYQRMARLSRLMMHHILMALLICLVNELMIKEVVLNTIH</sequence>
<dbReference type="FunCoup" id="M1C240">
    <property type="interactions" value="356"/>
</dbReference>
<evidence type="ECO:0000256" key="3">
    <source>
        <dbReference type="SAM" id="Phobius"/>
    </source>
</evidence>
<dbReference type="PaxDb" id="4113-PGSC0003DMT400058100"/>
<dbReference type="AlphaFoldDB" id="M1C240"/>
<reference evidence="4" key="2">
    <citation type="submission" date="2015-06" db="UniProtKB">
        <authorList>
            <consortium name="EnsemblPlants"/>
        </authorList>
    </citation>
    <scope>IDENTIFICATION</scope>
    <source>
        <strain evidence="4">DM1-3 516 R44</strain>
    </source>
</reference>
<organism evidence="4 5">
    <name type="scientific">Solanum tuberosum</name>
    <name type="common">Potato</name>
    <dbReference type="NCBI Taxonomy" id="4113"/>
    <lineage>
        <taxon>Eukaryota</taxon>
        <taxon>Viridiplantae</taxon>
        <taxon>Streptophyta</taxon>
        <taxon>Embryophyta</taxon>
        <taxon>Tracheophyta</taxon>
        <taxon>Spermatophyta</taxon>
        <taxon>Magnoliopsida</taxon>
        <taxon>eudicotyledons</taxon>
        <taxon>Gunneridae</taxon>
        <taxon>Pentapetalae</taxon>
        <taxon>asterids</taxon>
        <taxon>lamiids</taxon>
        <taxon>Solanales</taxon>
        <taxon>Solanaceae</taxon>
        <taxon>Solanoideae</taxon>
        <taxon>Solaneae</taxon>
        <taxon>Solanum</taxon>
    </lineage>
</organism>
<evidence type="ECO:0000313" key="5">
    <source>
        <dbReference type="Proteomes" id="UP000011115"/>
    </source>
</evidence>
<proteinExistence type="inferred from homology"/>
<keyword evidence="3" id="KW-0812">Transmembrane</keyword>
<protein>
    <recommendedName>
        <fullName evidence="2">Protein preY, mitochondrial</fullName>
    </recommendedName>
</protein>
<name>M1C240_SOLTU</name>
<dbReference type="InParanoid" id="M1C240"/>
<dbReference type="InterPro" id="IPR005651">
    <property type="entry name" value="Trm112-like"/>
</dbReference>
<gene>
    <name evidence="4" type="primary">LOC102581166</name>
</gene>
<dbReference type="Gramene" id="PGSC0003DMT400058100">
    <property type="protein sequence ID" value="PGSC0003DMT400058100"/>
    <property type="gene ID" value="PGSC0003DMG400022552"/>
</dbReference>
<dbReference type="Gene3D" id="2.20.25.10">
    <property type="match status" value="1"/>
</dbReference>
<dbReference type="STRING" id="4113.M1C240"/>
<dbReference type="PANTHER" id="PTHR33505">
    <property type="entry name" value="ZGC:162634"/>
    <property type="match status" value="1"/>
</dbReference>
<dbReference type="Pfam" id="PF03966">
    <property type="entry name" value="Trm112p"/>
    <property type="match status" value="1"/>
</dbReference>
<dbReference type="PANTHER" id="PTHR33505:SF4">
    <property type="entry name" value="PROTEIN PREY, MITOCHONDRIAL"/>
    <property type="match status" value="1"/>
</dbReference>
<evidence type="ECO:0000256" key="2">
    <source>
        <dbReference type="ARBA" id="ARBA00040939"/>
    </source>
</evidence>
<keyword evidence="3" id="KW-1133">Transmembrane helix</keyword>
<dbReference type="SUPFAM" id="SSF158997">
    <property type="entry name" value="Trm112p-like"/>
    <property type="match status" value="1"/>
</dbReference>
<keyword evidence="5" id="KW-1185">Reference proteome</keyword>
<dbReference type="Proteomes" id="UP000011115">
    <property type="component" value="Unassembled WGS sequence"/>
</dbReference>
<evidence type="ECO:0000313" key="4">
    <source>
        <dbReference type="EnsemblPlants" id="PGSC0003DMT400058100"/>
    </source>
</evidence>
<dbReference type="EnsemblPlants" id="PGSC0003DMT400058100">
    <property type="protein sequence ID" value="PGSC0003DMT400058100"/>
    <property type="gene ID" value="PGSC0003DMG400022552"/>
</dbReference>
<keyword evidence="3" id="KW-0472">Membrane</keyword>
<accession>M1C240</accession>
<dbReference type="ExpressionAtlas" id="M1C240">
    <property type="expression patterns" value="baseline"/>
</dbReference>
<reference evidence="5" key="1">
    <citation type="journal article" date="2011" name="Nature">
        <title>Genome sequence and analysis of the tuber crop potato.</title>
        <authorList>
            <consortium name="The Potato Genome Sequencing Consortium"/>
        </authorList>
    </citation>
    <scope>NUCLEOTIDE SEQUENCE [LARGE SCALE GENOMIC DNA]</scope>
    <source>
        <strain evidence="5">cv. DM1-3 516 R44</strain>
    </source>
</reference>